<evidence type="ECO:0000256" key="1">
    <source>
        <dbReference type="SAM" id="MobiDB-lite"/>
    </source>
</evidence>
<reference evidence="3" key="1">
    <citation type="journal article" date="2015" name="Nat. Genet.">
        <title>The genome and transcriptome of the zoonotic hookworm Ancylostoma ceylanicum identify infection-specific gene families.</title>
        <authorList>
            <person name="Schwarz E.M."/>
            <person name="Hu Y."/>
            <person name="Antoshechkin I."/>
            <person name="Miller M.M."/>
            <person name="Sternberg P.W."/>
            <person name="Aroian R.V."/>
        </authorList>
    </citation>
    <scope>NUCLEOTIDE SEQUENCE</scope>
    <source>
        <strain evidence="3">HY135</strain>
    </source>
</reference>
<protein>
    <submittedName>
        <fullName evidence="2">Uncharacterized protein</fullName>
    </submittedName>
</protein>
<dbReference type="OrthoDB" id="5873594at2759"/>
<feature type="region of interest" description="Disordered" evidence="1">
    <location>
        <begin position="1"/>
        <end position="28"/>
    </location>
</feature>
<evidence type="ECO:0000313" key="3">
    <source>
        <dbReference type="Proteomes" id="UP000024635"/>
    </source>
</evidence>
<evidence type="ECO:0000313" key="2">
    <source>
        <dbReference type="EMBL" id="EYC04129.1"/>
    </source>
</evidence>
<dbReference type="AlphaFoldDB" id="A0A016TMD6"/>
<comment type="caution">
    <text evidence="2">The sequence shown here is derived from an EMBL/GenBank/DDBJ whole genome shotgun (WGS) entry which is preliminary data.</text>
</comment>
<gene>
    <name evidence="2" type="primary">Acey_s0089.g2231</name>
    <name evidence="2" type="ORF">Y032_0089g2231</name>
</gene>
<keyword evidence="3" id="KW-1185">Reference proteome</keyword>
<dbReference type="EMBL" id="JARK01001425">
    <property type="protein sequence ID" value="EYC04129.1"/>
    <property type="molecule type" value="Genomic_DNA"/>
</dbReference>
<proteinExistence type="predicted"/>
<organism evidence="2 3">
    <name type="scientific">Ancylostoma ceylanicum</name>
    <dbReference type="NCBI Taxonomy" id="53326"/>
    <lineage>
        <taxon>Eukaryota</taxon>
        <taxon>Metazoa</taxon>
        <taxon>Ecdysozoa</taxon>
        <taxon>Nematoda</taxon>
        <taxon>Chromadorea</taxon>
        <taxon>Rhabditida</taxon>
        <taxon>Rhabditina</taxon>
        <taxon>Rhabditomorpha</taxon>
        <taxon>Strongyloidea</taxon>
        <taxon>Ancylostomatidae</taxon>
        <taxon>Ancylostomatinae</taxon>
        <taxon>Ancylostoma</taxon>
    </lineage>
</organism>
<name>A0A016TMD6_9BILA</name>
<dbReference type="Proteomes" id="UP000024635">
    <property type="component" value="Unassembled WGS sequence"/>
</dbReference>
<feature type="compositionally biased region" description="Basic and acidic residues" evidence="1">
    <location>
        <begin position="1"/>
        <end position="12"/>
    </location>
</feature>
<accession>A0A016TMD6</accession>
<sequence>MPRSHDIGKRMNDAQNKAGSMKLPPHLSSSTLVSVASVVDPERRHRHQVGIVKTPPQLTAVTEMENPPPSLLPSPCLR</sequence>